<dbReference type="SUPFAM" id="SSF53098">
    <property type="entry name" value="Ribonuclease H-like"/>
    <property type="match status" value="1"/>
</dbReference>
<dbReference type="AlphaFoldDB" id="A0AAW1R5W1"/>
<dbReference type="InterPro" id="IPR036397">
    <property type="entry name" value="RNaseH_sf"/>
</dbReference>
<evidence type="ECO:0000256" key="3">
    <source>
        <dbReference type="ARBA" id="ARBA00016937"/>
    </source>
</evidence>
<protein>
    <recommendedName>
        <fullName evidence="3">RNA exonuclease 4</fullName>
    </recommendedName>
</protein>
<evidence type="ECO:0000313" key="13">
    <source>
        <dbReference type="Proteomes" id="UP001489004"/>
    </source>
</evidence>
<dbReference type="GO" id="GO:0006364">
    <property type="term" value="P:rRNA processing"/>
    <property type="evidence" value="ECO:0007669"/>
    <property type="project" value="UniProtKB-KW"/>
</dbReference>
<dbReference type="Pfam" id="PF00929">
    <property type="entry name" value="RNase_T"/>
    <property type="match status" value="1"/>
</dbReference>
<dbReference type="InterPro" id="IPR013520">
    <property type="entry name" value="Ribonucl_H"/>
</dbReference>
<dbReference type="SMART" id="SM00479">
    <property type="entry name" value="EXOIII"/>
    <property type="match status" value="1"/>
</dbReference>
<dbReference type="Gene3D" id="3.30.420.10">
    <property type="entry name" value="Ribonuclease H-like superfamily/Ribonuclease H"/>
    <property type="match status" value="1"/>
</dbReference>
<organism evidence="12 13">
    <name type="scientific">[Myrmecia] bisecta</name>
    <dbReference type="NCBI Taxonomy" id="41462"/>
    <lineage>
        <taxon>Eukaryota</taxon>
        <taxon>Viridiplantae</taxon>
        <taxon>Chlorophyta</taxon>
        <taxon>core chlorophytes</taxon>
        <taxon>Trebouxiophyceae</taxon>
        <taxon>Trebouxiales</taxon>
        <taxon>Trebouxiaceae</taxon>
        <taxon>Myrmecia</taxon>
    </lineage>
</organism>
<dbReference type="PANTHER" id="PTHR12801:SF45">
    <property type="entry name" value="RNA EXONUCLEASE 4"/>
    <property type="match status" value="1"/>
</dbReference>
<dbReference type="InterPro" id="IPR012337">
    <property type="entry name" value="RNaseH-like_sf"/>
</dbReference>
<evidence type="ECO:0000256" key="4">
    <source>
        <dbReference type="ARBA" id="ARBA00022552"/>
    </source>
</evidence>
<evidence type="ECO:0000256" key="2">
    <source>
        <dbReference type="ARBA" id="ARBA00010489"/>
    </source>
</evidence>
<accession>A0AAW1R5W1</accession>
<keyword evidence="8" id="KW-0539">Nucleus</keyword>
<dbReference type="GO" id="GO:0003676">
    <property type="term" value="F:nucleic acid binding"/>
    <property type="evidence" value="ECO:0007669"/>
    <property type="project" value="InterPro"/>
</dbReference>
<evidence type="ECO:0000259" key="11">
    <source>
        <dbReference type="SMART" id="SM00479"/>
    </source>
</evidence>
<keyword evidence="7" id="KW-0269">Exonuclease</keyword>
<comment type="function">
    <text evidence="9">Exoribonuclease involved in ribosome biosynthesis. Involved in the processing of ITS1, the internal transcribed spacer localized between the 18S and 5.8S rRNAs.</text>
</comment>
<dbReference type="PANTHER" id="PTHR12801">
    <property type="entry name" value="RNA EXONUCLEASE REXO1 / RECO3 FAMILY MEMBER-RELATED"/>
    <property type="match status" value="1"/>
</dbReference>
<sequence>MARLLPPLAALSHRSLQNQQLRITVVAVPGKGGVSSNWASLKVAIGAGGKRPRPTTQAIDDTEQSESLVRRPEKHGSAEGLTAVLAIDCEMVGVGPDGKRSALARVCIVNSAGHVLMDKHVRPKEPVTDFRTQFSGIRPADLKHAESLEDVQAEVARLIQGRILVGHSISNDLQALLLGHPRKDIRDTARYPPLMRATAPGRRPKPRALRHLAAEQLGLTIQEGEHTPVDDARAALYLYLKHRKDWERSLKTGGLKQLAAPRLLKAGQKRTGKTLAELAANDDMADL</sequence>
<proteinExistence type="inferred from homology"/>
<dbReference type="Proteomes" id="UP001489004">
    <property type="component" value="Unassembled WGS sequence"/>
</dbReference>
<reference evidence="12 13" key="1">
    <citation type="journal article" date="2024" name="Nat. Commun.">
        <title>Phylogenomics reveals the evolutionary origins of lichenization in chlorophyte algae.</title>
        <authorList>
            <person name="Puginier C."/>
            <person name="Libourel C."/>
            <person name="Otte J."/>
            <person name="Skaloud P."/>
            <person name="Haon M."/>
            <person name="Grisel S."/>
            <person name="Petersen M."/>
            <person name="Berrin J.G."/>
            <person name="Delaux P.M."/>
            <person name="Dal Grande F."/>
            <person name="Keller J."/>
        </authorList>
    </citation>
    <scope>NUCLEOTIDE SEQUENCE [LARGE SCALE GENOMIC DNA]</scope>
    <source>
        <strain evidence="12 13">SAG 2043</strain>
    </source>
</reference>
<evidence type="ECO:0000256" key="9">
    <source>
        <dbReference type="ARBA" id="ARBA00025599"/>
    </source>
</evidence>
<evidence type="ECO:0000313" key="12">
    <source>
        <dbReference type="EMBL" id="KAK9829039.1"/>
    </source>
</evidence>
<keyword evidence="13" id="KW-1185">Reference proteome</keyword>
<evidence type="ECO:0000256" key="6">
    <source>
        <dbReference type="ARBA" id="ARBA00022801"/>
    </source>
</evidence>
<dbReference type="EMBL" id="JALJOR010000001">
    <property type="protein sequence ID" value="KAK9829039.1"/>
    <property type="molecule type" value="Genomic_DNA"/>
</dbReference>
<dbReference type="InterPro" id="IPR037431">
    <property type="entry name" value="REX4_DEDDh_dom"/>
</dbReference>
<keyword evidence="6" id="KW-0378">Hydrolase</keyword>
<evidence type="ECO:0000256" key="7">
    <source>
        <dbReference type="ARBA" id="ARBA00022839"/>
    </source>
</evidence>
<dbReference type="CDD" id="cd06144">
    <property type="entry name" value="REX4_like"/>
    <property type="match status" value="1"/>
</dbReference>
<feature type="domain" description="Exonuclease" evidence="11">
    <location>
        <begin position="83"/>
        <end position="248"/>
    </location>
</feature>
<dbReference type="GO" id="GO:0005634">
    <property type="term" value="C:nucleus"/>
    <property type="evidence" value="ECO:0007669"/>
    <property type="project" value="UniProtKB-SubCell"/>
</dbReference>
<comment type="similarity">
    <text evidence="2">Belongs to the REXO4 family.</text>
</comment>
<comment type="caution">
    <text evidence="12">The sequence shown here is derived from an EMBL/GenBank/DDBJ whole genome shotgun (WGS) entry which is preliminary data.</text>
</comment>
<evidence type="ECO:0000256" key="8">
    <source>
        <dbReference type="ARBA" id="ARBA00023242"/>
    </source>
</evidence>
<gene>
    <name evidence="12" type="ORF">WJX72_003585</name>
</gene>
<evidence type="ECO:0000256" key="5">
    <source>
        <dbReference type="ARBA" id="ARBA00022722"/>
    </source>
</evidence>
<keyword evidence="4" id="KW-0698">rRNA processing</keyword>
<dbReference type="InterPro" id="IPR047021">
    <property type="entry name" value="REXO1/3/4-like"/>
</dbReference>
<evidence type="ECO:0000256" key="10">
    <source>
        <dbReference type="SAM" id="MobiDB-lite"/>
    </source>
</evidence>
<keyword evidence="5" id="KW-0540">Nuclease</keyword>
<dbReference type="FunFam" id="3.30.420.10:FF:000007">
    <property type="entry name" value="Interferon-stimulated exonuclease gene 20"/>
    <property type="match status" value="1"/>
</dbReference>
<name>A0AAW1R5W1_9CHLO</name>
<feature type="region of interest" description="Disordered" evidence="10">
    <location>
        <begin position="47"/>
        <end position="75"/>
    </location>
</feature>
<dbReference type="GO" id="GO:0008408">
    <property type="term" value="F:3'-5' exonuclease activity"/>
    <property type="evidence" value="ECO:0007669"/>
    <property type="project" value="InterPro"/>
</dbReference>
<evidence type="ECO:0000256" key="1">
    <source>
        <dbReference type="ARBA" id="ARBA00004123"/>
    </source>
</evidence>
<comment type="subcellular location">
    <subcellularLocation>
        <location evidence="1">Nucleus</location>
    </subcellularLocation>
</comment>